<dbReference type="FunFam" id="3.30.950.10:FF:000002">
    <property type="entry name" value="Ribosomal RNA small subunit methyltransferase I"/>
    <property type="match status" value="1"/>
</dbReference>
<dbReference type="Gene3D" id="3.30.950.10">
    <property type="entry name" value="Methyltransferase, Cobalt-precorrin-4 Transmethylase, Domain 2"/>
    <property type="match status" value="1"/>
</dbReference>
<dbReference type="EC" id="2.1.1.198" evidence="6"/>
<protein>
    <recommendedName>
        <fullName evidence="6">Ribosomal RNA small subunit methyltransferase I</fullName>
        <ecNumber evidence="6">2.1.1.198</ecNumber>
    </recommendedName>
    <alternativeName>
        <fullName evidence="6">16S rRNA 2'-O-ribose C1402 methyltransferase</fullName>
    </alternativeName>
    <alternativeName>
        <fullName evidence="6">rRNA (cytidine-2'-O-)-methyltransferase RsmI</fullName>
    </alternativeName>
</protein>
<gene>
    <name evidence="6" type="primary">rsmI</name>
    <name evidence="8" type="ORF">JBW_00490</name>
</gene>
<dbReference type="Pfam" id="PF00590">
    <property type="entry name" value="TP_methylase"/>
    <property type="match status" value="1"/>
</dbReference>
<dbReference type="HOGENOM" id="CLU_044779_2_0_9"/>
<keyword evidence="4 6" id="KW-0808">Transferase</keyword>
<dbReference type="GO" id="GO:0070677">
    <property type="term" value="F:rRNA (cytosine-2'-O-)-methyltransferase activity"/>
    <property type="evidence" value="ECO:0007669"/>
    <property type="project" value="UniProtKB-UniRule"/>
</dbReference>
<dbReference type="AlphaFoldDB" id="I9NND6"/>
<accession>I9NND6</accession>
<evidence type="ECO:0000256" key="5">
    <source>
        <dbReference type="ARBA" id="ARBA00022691"/>
    </source>
</evidence>
<reference evidence="9" key="2">
    <citation type="submission" date="2015-02" db="EMBL/GenBank/DDBJ databases">
        <title>Complete Genome Sequence of Pelosinus fermentans JBW45.</title>
        <authorList>
            <person name="De Leon K.B."/>
            <person name="Utturkar S.M."/>
            <person name="Camilleri L.B."/>
            <person name="Arkin A.P."/>
            <person name="Fields M.W."/>
            <person name="Brown S.D."/>
            <person name="Wall J.D."/>
        </authorList>
    </citation>
    <scope>NUCLEOTIDE SEQUENCE [LARGE SCALE GENOMIC DNA]</scope>
    <source>
        <strain evidence="9">JBW45</strain>
    </source>
</reference>
<dbReference type="NCBIfam" id="TIGR00096">
    <property type="entry name" value="16S rRNA (cytidine(1402)-2'-O)-methyltransferase"/>
    <property type="match status" value="1"/>
</dbReference>
<proteinExistence type="inferred from homology"/>
<evidence type="ECO:0000256" key="3">
    <source>
        <dbReference type="ARBA" id="ARBA00022603"/>
    </source>
</evidence>
<dbReference type="Gene3D" id="3.40.1010.10">
    <property type="entry name" value="Cobalt-precorrin-4 Transmethylase, Domain 1"/>
    <property type="match status" value="1"/>
</dbReference>
<dbReference type="InterPro" id="IPR014777">
    <property type="entry name" value="4pyrrole_Mease_sub1"/>
</dbReference>
<evidence type="ECO:0000256" key="2">
    <source>
        <dbReference type="ARBA" id="ARBA00022552"/>
    </source>
</evidence>
<evidence type="ECO:0000256" key="4">
    <source>
        <dbReference type="ARBA" id="ARBA00022679"/>
    </source>
</evidence>
<keyword evidence="3 6" id="KW-0489">Methyltransferase</keyword>
<dbReference type="InterPro" id="IPR018063">
    <property type="entry name" value="SAM_MeTrfase_RsmI_CS"/>
</dbReference>
<feature type="domain" description="Tetrapyrrole methylase" evidence="7">
    <location>
        <begin position="20"/>
        <end position="218"/>
    </location>
</feature>
<dbReference type="InterPro" id="IPR008189">
    <property type="entry name" value="rRNA_ssu_MeTfrase_I"/>
</dbReference>
<evidence type="ECO:0000259" key="7">
    <source>
        <dbReference type="Pfam" id="PF00590"/>
    </source>
</evidence>
<evidence type="ECO:0000313" key="8">
    <source>
        <dbReference type="EMBL" id="AJQ25842.1"/>
    </source>
</evidence>
<name>I9NND6_9FIRM</name>
<evidence type="ECO:0000256" key="1">
    <source>
        <dbReference type="ARBA" id="ARBA00022490"/>
    </source>
</evidence>
<evidence type="ECO:0000313" key="9">
    <source>
        <dbReference type="Proteomes" id="UP000005361"/>
    </source>
</evidence>
<dbReference type="SUPFAM" id="SSF53790">
    <property type="entry name" value="Tetrapyrrole methylase"/>
    <property type="match status" value="1"/>
</dbReference>
<dbReference type="EMBL" id="CP010978">
    <property type="protein sequence ID" value="AJQ25842.1"/>
    <property type="molecule type" value="Genomic_DNA"/>
</dbReference>
<dbReference type="OrthoDB" id="9809084at2"/>
<dbReference type="PANTHER" id="PTHR46111">
    <property type="entry name" value="RIBOSOMAL RNA SMALL SUBUNIT METHYLTRANSFERASE I"/>
    <property type="match status" value="1"/>
</dbReference>
<comment type="similarity">
    <text evidence="6">Belongs to the methyltransferase superfamily. RsmI family.</text>
</comment>
<organism evidence="8 9">
    <name type="scientific">Pelosinus fermentans JBW45</name>
    <dbReference type="NCBI Taxonomy" id="1192197"/>
    <lineage>
        <taxon>Bacteria</taxon>
        <taxon>Bacillati</taxon>
        <taxon>Bacillota</taxon>
        <taxon>Negativicutes</taxon>
        <taxon>Selenomonadales</taxon>
        <taxon>Sporomusaceae</taxon>
        <taxon>Pelosinus</taxon>
    </lineage>
</organism>
<dbReference type="STRING" id="1192197.JBW_00490"/>
<dbReference type="PANTHER" id="PTHR46111:SF1">
    <property type="entry name" value="RIBOSOMAL RNA SMALL SUBUNIT METHYLTRANSFERASE I"/>
    <property type="match status" value="1"/>
</dbReference>
<reference evidence="8 9" key="1">
    <citation type="journal article" date="2015" name="Genome Announc.">
        <title>Complete Genome Sequence of Pelosinus fermentans JBW45, a Member of a Remarkably Competitive Group of Negativicutes in the Firmicutes Phylum.</title>
        <authorList>
            <person name="De Leon K.B."/>
            <person name="Utturkar S.M."/>
            <person name="Camilleri L.B."/>
            <person name="Elias D.A."/>
            <person name="Arkin A.P."/>
            <person name="Fields M.W."/>
            <person name="Brown S.D."/>
            <person name="Wall J.D."/>
        </authorList>
    </citation>
    <scope>NUCLEOTIDE SEQUENCE [LARGE SCALE GENOMIC DNA]</scope>
    <source>
        <strain evidence="8 9">JBW45</strain>
    </source>
</reference>
<dbReference type="FunFam" id="3.40.1010.10:FF:000002">
    <property type="entry name" value="Ribosomal RNA small subunit methyltransferase I"/>
    <property type="match status" value="1"/>
</dbReference>
<dbReference type="Proteomes" id="UP000005361">
    <property type="component" value="Chromosome"/>
</dbReference>
<dbReference type="HAMAP" id="MF_01877">
    <property type="entry name" value="16SrRNA_methyltr_I"/>
    <property type="match status" value="1"/>
</dbReference>
<keyword evidence="2 6" id="KW-0698">rRNA processing</keyword>
<comment type="catalytic activity">
    <reaction evidence="6">
        <text>cytidine(1402) in 16S rRNA + S-adenosyl-L-methionine = 2'-O-methylcytidine(1402) in 16S rRNA + S-adenosyl-L-homocysteine + H(+)</text>
        <dbReference type="Rhea" id="RHEA:42924"/>
        <dbReference type="Rhea" id="RHEA-COMP:10285"/>
        <dbReference type="Rhea" id="RHEA-COMP:10286"/>
        <dbReference type="ChEBI" id="CHEBI:15378"/>
        <dbReference type="ChEBI" id="CHEBI:57856"/>
        <dbReference type="ChEBI" id="CHEBI:59789"/>
        <dbReference type="ChEBI" id="CHEBI:74495"/>
        <dbReference type="ChEBI" id="CHEBI:82748"/>
        <dbReference type="EC" id="2.1.1.198"/>
    </reaction>
</comment>
<comment type="function">
    <text evidence="6">Catalyzes the 2'-O-methylation of the ribose of cytidine 1402 (C1402) in 16S rRNA.</text>
</comment>
<dbReference type="InterPro" id="IPR035996">
    <property type="entry name" value="4pyrrol_Methylase_sf"/>
</dbReference>
<dbReference type="KEGG" id="pft:JBW_00490"/>
<sequence>MWLMPYKKEVDVLLENAGVLYLCATPIGNLEDMTYRAVRVLCEVEVIAAEDTRHTRKLLSHFDIHTRLISYHEHNKVTRGPEIIERLITGENVAVVSDAGLPGISDPGSDLVELAVQAGIRVVPLPGANAALSALVSSGLDTTLFSFLGFLPKNKKKRRELLASFANSSYTMVFYESPHRIKQTLAELKSAFGDRPAVAARELTKKFEEFIRGTIESLVTHFAENDPRGEFTLIVGGRKTDQSLEADTDEQEQLSVEDAVIELMETGVAKKDAIKTVAQQRGLPKREVYQATLEIE</sequence>
<dbReference type="CDD" id="cd11648">
    <property type="entry name" value="RsmI"/>
    <property type="match status" value="1"/>
</dbReference>
<dbReference type="InterPro" id="IPR000878">
    <property type="entry name" value="4pyrrol_Mease"/>
</dbReference>
<comment type="subcellular location">
    <subcellularLocation>
        <location evidence="6">Cytoplasm</location>
    </subcellularLocation>
</comment>
<keyword evidence="1 6" id="KW-0963">Cytoplasm</keyword>
<dbReference type="PIRSF" id="PIRSF005917">
    <property type="entry name" value="MTase_YraL"/>
    <property type="match status" value="1"/>
</dbReference>
<dbReference type="RefSeq" id="WP_007958756.1">
    <property type="nucleotide sequence ID" value="NZ_CP010978.1"/>
</dbReference>
<dbReference type="GO" id="GO:0005737">
    <property type="term" value="C:cytoplasm"/>
    <property type="evidence" value="ECO:0007669"/>
    <property type="project" value="UniProtKB-SubCell"/>
</dbReference>
<dbReference type="PROSITE" id="PS01296">
    <property type="entry name" value="RSMI"/>
    <property type="match status" value="1"/>
</dbReference>
<keyword evidence="5 6" id="KW-0949">S-adenosyl-L-methionine</keyword>
<dbReference type="InterPro" id="IPR014776">
    <property type="entry name" value="4pyrrole_Mease_sub2"/>
</dbReference>
<evidence type="ECO:0000256" key="6">
    <source>
        <dbReference type="HAMAP-Rule" id="MF_01877"/>
    </source>
</evidence>